<protein>
    <submittedName>
        <fullName evidence="1">Uncharacterized protein</fullName>
    </submittedName>
</protein>
<dbReference type="AlphaFoldDB" id="A0A0F9VUH9"/>
<organism evidence="1">
    <name type="scientific">marine sediment metagenome</name>
    <dbReference type="NCBI Taxonomy" id="412755"/>
    <lineage>
        <taxon>unclassified sequences</taxon>
        <taxon>metagenomes</taxon>
        <taxon>ecological metagenomes</taxon>
    </lineage>
</organism>
<name>A0A0F9VUH9_9ZZZZ</name>
<evidence type="ECO:0000313" key="1">
    <source>
        <dbReference type="EMBL" id="KKN69388.1"/>
    </source>
</evidence>
<comment type="caution">
    <text evidence="1">The sequence shown here is derived from an EMBL/GenBank/DDBJ whole genome shotgun (WGS) entry which is preliminary data.</text>
</comment>
<sequence>MRLIPRWLWKLIRHKCCFRPSHLVKTFLGHRQFNQKQVGNTALMKCRCGMQTFRSLRPDQPDPYALYVNYVKTGRFRGKVMSV</sequence>
<reference evidence="1" key="1">
    <citation type="journal article" date="2015" name="Nature">
        <title>Complex archaea that bridge the gap between prokaryotes and eukaryotes.</title>
        <authorList>
            <person name="Spang A."/>
            <person name="Saw J.H."/>
            <person name="Jorgensen S.L."/>
            <person name="Zaremba-Niedzwiedzka K."/>
            <person name="Martijn J."/>
            <person name="Lind A.E."/>
            <person name="van Eijk R."/>
            <person name="Schleper C."/>
            <person name="Guy L."/>
            <person name="Ettema T.J."/>
        </authorList>
    </citation>
    <scope>NUCLEOTIDE SEQUENCE</scope>
</reference>
<gene>
    <name evidence="1" type="ORF">LCGC14_0441150</name>
</gene>
<dbReference type="EMBL" id="LAZR01000427">
    <property type="protein sequence ID" value="KKN69388.1"/>
    <property type="molecule type" value="Genomic_DNA"/>
</dbReference>
<proteinExistence type="predicted"/>
<accession>A0A0F9VUH9</accession>